<dbReference type="CDD" id="cd00419">
    <property type="entry name" value="Ferrochelatase_C"/>
    <property type="match status" value="1"/>
</dbReference>
<dbReference type="Gene3D" id="3.40.50.1400">
    <property type="match status" value="2"/>
</dbReference>
<keyword evidence="7" id="KW-0479">Metal-binding</keyword>
<evidence type="ECO:0000256" key="4">
    <source>
        <dbReference type="ARBA" id="ARBA00023239"/>
    </source>
</evidence>
<keyword evidence="10" id="KW-1185">Reference proteome</keyword>
<evidence type="ECO:0000256" key="7">
    <source>
        <dbReference type="HAMAP-Rule" id="MF_00323"/>
    </source>
</evidence>
<feature type="binding site" evidence="7">
    <location>
        <position position="292"/>
    </location>
    <ligand>
        <name>Fe(2+)</name>
        <dbReference type="ChEBI" id="CHEBI:29033"/>
    </ligand>
</feature>
<dbReference type="CDD" id="cd03411">
    <property type="entry name" value="Ferrochelatase_N"/>
    <property type="match status" value="1"/>
</dbReference>
<keyword evidence="7" id="KW-0963">Cytoplasm</keyword>
<comment type="catalytic activity">
    <reaction evidence="6">
        <text>Fe-coproporphyrin III + 2 H(+) = coproporphyrin III + Fe(2+)</text>
        <dbReference type="Rhea" id="RHEA:49572"/>
        <dbReference type="ChEBI" id="CHEBI:15378"/>
        <dbReference type="ChEBI" id="CHEBI:29033"/>
        <dbReference type="ChEBI" id="CHEBI:68438"/>
        <dbReference type="ChEBI" id="CHEBI:131725"/>
        <dbReference type="EC" id="4.99.1.9"/>
    </reaction>
    <physiologicalReaction direction="right-to-left" evidence="6">
        <dbReference type="Rhea" id="RHEA:49574"/>
    </physiologicalReaction>
</comment>
<keyword evidence="2 7" id="KW-0408">Iron</keyword>
<dbReference type="InterPro" id="IPR033659">
    <property type="entry name" value="Ferrochelatase_N"/>
</dbReference>
<sequence>MSDQAVLLLNLGSPKSTEVADVRSYLKEFLLDERVIDAPTPIRNLVVRGLILPTRPPKSAAAYKRVWTDEGSPLLVTSFNQQKLLQEVVDMPIALAMRYGEPSIANVIGDLVSKGIKKLFVMPLYPHYAMSSYETVVVRVMEEVQQQAPNMETTLLQPFYKDEDYIEALVGRSQPWLEKDYDMLLFSFHGIPERHLRKSDPSHAHCLTTKDCCNHCHPAHATCYRHQCFETVKAFVAKAGIPESKYKVSFQSRLGRDPWLKPYTDFVLKDFPKEGVKKLLVMCPAFISDCLETVEEISMEGKEDFLEAGGETFEQIPCLNDHEIWISWMANRINAWARETAQQAS</sequence>
<evidence type="ECO:0000256" key="3">
    <source>
        <dbReference type="ARBA" id="ARBA00023133"/>
    </source>
</evidence>
<dbReference type="GO" id="GO:0006783">
    <property type="term" value="P:heme biosynthetic process"/>
    <property type="evidence" value="ECO:0007669"/>
    <property type="project" value="UniProtKB-UniRule"/>
</dbReference>
<comment type="pathway">
    <text evidence="7">Porphyrin-containing compound metabolism; protoheme biosynthesis; protoheme from protoporphyrin-IX: step 1/1.</text>
</comment>
<dbReference type="GO" id="GO:0046872">
    <property type="term" value="F:metal ion binding"/>
    <property type="evidence" value="ECO:0007669"/>
    <property type="project" value="UniProtKB-KW"/>
</dbReference>
<gene>
    <name evidence="7 9" type="primary">hemH</name>
    <name evidence="9" type="ORF">RZN69_00015</name>
</gene>
<evidence type="ECO:0000256" key="1">
    <source>
        <dbReference type="ARBA" id="ARBA00007718"/>
    </source>
</evidence>
<comment type="subcellular location">
    <subcellularLocation>
        <location evidence="7">Cytoplasm</location>
    </subcellularLocation>
</comment>
<dbReference type="EC" id="4.98.1.1" evidence="7"/>
<keyword evidence="5 7" id="KW-0627">Porphyrin biosynthesis</keyword>
<evidence type="ECO:0000313" key="9">
    <source>
        <dbReference type="EMBL" id="WOO41451.1"/>
    </source>
</evidence>
<comment type="catalytic activity">
    <reaction evidence="7">
        <text>heme b + 2 H(+) = protoporphyrin IX + Fe(2+)</text>
        <dbReference type="Rhea" id="RHEA:22584"/>
        <dbReference type="ChEBI" id="CHEBI:15378"/>
        <dbReference type="ChEBI" id="CHEBI:29033"/>
        <dbReference type="ChEBI" id="CHEBI:57306"/>
        <dbReference type="ChEBI" id="CHEBI:60344"/>
        <dbReference type="EC" id="4.98.1.1"/>
    </reaction>
</comment>
<dbReference type="InterPro" id="IPR001015">
    <property type="entry name" value="Ferrochelatase"/>
</dbReference>
<evidence type="ECO:0000256" key="2">
    <source>
        <dbReference type="ARBA" id="ARBA00023004"/>
    </source>
</evidence>
<name>A0AAQ3L9A3_9BACT</name>
<dbReference type="Proteomes" id="UP001304300">
    <property type="component" value="Chromosome"/>
</dbReference>
<evidence type="ECO:0000256" key="8">
    <source>
        <dbReference type="RuleBase" id="RU004185"/>
    </source>
</evidence>
<proteinExistence type="inferred from homology"/>
<dbReference type="GO" id="GO:0004325">
    <property type="term" value="F:ferrochelatase activity"/>
    <property type="evidence" value="ECO:0007669"/>
    <property type="project" value="UniProtKB-UniRule"/>
</dbReference>
<evidence type="ECO:0000256" key="5">
    <source>
        <dbReference type="ARBA" id="ARBA00023244"/>
    </source>
</evidence>
<protein>
    <recommendedName>
        <fullName evidence="7">Ferrochelatase</fullName>
        <ecNumber evidence="7">4.98.1.1</ecNumber>
    </recommendedName>
    <alternativeName>
        <fullName evidence="7">Heme synthase</fullName>
    </alternativeName>
    <alternativeName>
        <fullName evidence="7">Protoheme ferro-lyase</fullName>
    </alternativeName>
</protein>
<dbReference type="SUPFAM" id="SSF53800">
    <property type="entry name" value="Chelatase"/>
    <property type="match status" value="1"/>
</dbReference>
<dbReference type="PANTHER" id="PTHR11108:SF1">
    <property type="entry name" value="FERROCHELATASE, MITOCHONDRIAL"/>
    <property type="match status" value="1"/>
</dbReference>
<dbReference type="InterPro" id="IPR033644">
    <property type="entry name" value="Ferrochelatase_C"/>
</dbReference>
<dbReference type="PANTHER" id="PTHR11108">
    <property type="entry name" value="FERROCHELATASE"/>
    <property type="match status" value="1"/>
</dbReference>
<dbReference type="NCBIfam" id="TIGR00109">
    <property type="entry name" value="hemH"/>
    <property type="match status" value="1"/>
</dbReference>
<dbReference type="Pfam" id="PF00762">
    <property type="entry name" value="Ferrochelatase"/>
    <property type="match status" value="1"/>
</dbReference>
<dbReference type="AlphaFoldDB" id="A0AAQ3L9A3"/>
<reference evidence="9 10" key="1">
    <citation type="submission" date="2023-10" db="EMBL/GenBank/DDBJ databases">
        <title>Rubellicoccus peritrichatus gen. nov., sp. nov., isolated from an algae of coral reef tank.</title>
        <authorList>
            <person name="Luo J."/>
        </authorList>
    </citation>
    <scope>NUCLEOTIDE SEQUENCE [LARGE SCALE GENOMIC DNA]</scope>
    <source>
        <strain evidence="9 10">CR14</strain>
    </source>
</reference>
<keyword evidence="3 7" id="KW-0350">Heme biosynthesis</keyword>
<evidence type="ECO:0000313" key="10">
    <source>
        <dbReference type="Proteomes" id="UP001304300"/>
    </source>
</evidence>
<dbReference type="HAMAP" id="MF_00323">
    <property type="entry name" value="Ferrochelatase"/>
    <property type="match status" value="1"/>
</dbReference>
<comment type="similarity">
    <text evidence="1 7 8">Belongs to the ferrochelatase family.</text>
</comment>
<dbReference type="GO" id="GO:0005737">
    <property type="term" value="C:cytoplasm"/>
    <property type="evidence" value="ECO:0007669"/>
    <property type="project" value="UniProtKB-SubCell"/>
</dbReference>
<dbReference type="RefSeq" id="WP_317833935.1">
    <property type="nucleotide sequence ID" value="NZ_CP136920.1"/>
</dbReference>
<comment type="function">
    <text evidence="7">Catalyzes the ferrous insertion into protoporphyrin IX.</text>
</comment>
<organism evidence="9 10">
    <name type="scientific">Rubellicoccus peritrichatus</name>
    <dbReference type="NCBI Taxonomy" id="3080537"/>
    <lineage>
        <taxon>Bacteria</taxon>
        <taxon>Pseudomonadati</taxon>
        <taxon>Verrucomicrobiota</taxon>
        <taxon>Opitutia</taxon>
        <taxon>Puniceicoccales</taxon>
        <taxon>Cerasicoccaceae</taxon>
        <taxon>Rubellicoccus</taxon>
    </lineage>
</organism>
<accession>A0AAQ3L9A3</accession>
<feature type="binding site" evidence="7">
    <location>
        <position position="189"/>
    </location>
    <ligand>
        <name>Fe(2+)</name>
        <dbReference type="ChEBI" id="CHEBI:29033"/>
    </ligand>
</feature>
<evidence type="ECO:0000256" key="6">
    <source>
        <dbReference type="ARBA" id="ARBA00024536"/>
    </source>
</evidence>
<keyword evidence="4 7" id="KW-0456">Lyase</keyword>
<dbReference type="KEGG" id="puo:RZN69_00015"/>
<dbReference type="EMBL" id="CP136920">
    <property type="protein sequence ID" value="WOO41451.1"/>
    <property type="molecule type" value="Genomic_DNA"/>
</dbReference>